<organism evidence="1">
    <name type="scientific">Serratia marcescens</name>
    <dbReference type="NCBI Taxonomy" id="615"/>
    <lineage>
        <taxon>Bacteria</taxon>
        <taxon>Pseudomonadati</taxon>
        <taxon>Pseudomonadota</taxon>
        <taxon>Gammaproteobacteria</taxon>
        <taxon>Enterobacterales</taxon>
        <taxon>Yersiniaceae</taxon>
        <taxon>Serratia</taxon>
    </lineage>
</organism>
<dbReference type="EMBL" id="LT575490">
    <property type="protein sequence ID" value="SAY45630.1"/>
    <property type="molecule type" value="Genomic_DNA"/>
</dbReference>
<reference evidence="1" key="1">
    <citation type="submission" date="2016-05" db="EMBL/GenBank/DDBJ databases">
        <authorList>
            <person name="Cock P.J.A."/>
            <person name="Cock P.J.A."/>
        </authorList>
    </citation>
    <scope>NUCLEOTIDE SEQUENCE</scope>
    <source>
        <strain evidence="1">PWN146_assembly</strain>
    </source>
</reference>
<evidence type="ECO:0000313" key="1">
    <source>
        <dbReference type="EMBL" id="SAY45630.1"/>
    </source>
</evidence>
<protein>
    <submittedName>
        <fullName evidence="1">Uncharacterized protein</fullName>
    </submittedName>
</protein>
<gene>
    <name evidence="1" type="ORF">PWN146_04366</name>
</gene>
<accession>A0A1C3HKN9</accession>
<sequence>MLKILALLTVAVFAIQIFVLYRNDWVYRQRCRVMDHFGPLLYELLPPYHVMLWKVWVWNVNKFLPGTSAPDNPPEERNYD</sequence>
<dbReference type="AlphaFoldDB" id="A0A1C3HKN9"/>
<proteinExistence type="predicted"/>
<name>A0A1C3HKN9_SERMA</name>